<sequence>MTLKPTTKIILAGAIVLGTALMFVVLGQIRKGGQELAETAKPIPATPAGQIAITIPEPGFVPFSTLTIKGQGFDPEAATSIVYTTRAGEALFMPALKVTSNAIEAPVPLVGYSDARGAFFSDTVSVKIIQAKKVGKKLIAKTSNEVRDKVITIPPLPSVYANTGAANLPTGAVTRMFVALAVERLKAFSVKIATSTPELVAATAKGQTAMQELLAAVDKIIKNPGAIAQVKTGSGSTDYISAKDVAWIDAYYKSFLGTVEKQIESSKPKPLTLIPAARAATEDACTSALLYEQGYNTYLLEIAKTICYIFEPSTDVGQKTDDKWFKWEYLAEIPFFASSLPYFTSEWSKPSQILLSTFLSIEIDNALSGKSIDKNIYLTLVASIAAEMRDSRLVRLGGKAFWADLMLAVDIYDFACASLPTSGCMDSRSIILQTGQIIADLWKNPENFMFLANEMVEGLFKPFVDVALLPQNSSYAEFDGTGLANGGYDEIKPTPAPPPKPAPIPPSPKPISPTPITPLPSPPTPKLVPKPSPTCSQVRESTYNTCVAGCGESQDCYTEYSACTPGCEGTGNLLTKSNCINTCIGTLSKCTGAVSKCNSGCLNAKYATECP</sequence>
<dbReference type="Proteomes" id="UP000176897">
    <property type="component" value="Unassembled WGS sequence"/>
</dbReference>
<dbReference type="AlphaFoldDB" id="A0A1F7UPG0"/>
<comment type="caution">
    <text evidence="2">The sequence shown here is derived from an EMBL/GenBank/DDBJ whole genome shotgun (WGS) entry which is preliminary data.</text>
</comment>
<evidence type="ECO:0000256" key="1">
    <source>
        <dbReference type="SAM" id="MobiDB-lite"/>
    </source>
</evidence>
<feature type="compositionally biased region" description="Pro residues" evidence="1">
    <location>
        <begin position="494"/>
        <end position="532"/>
    </location>
</feature>
<name>A0A1F7UPG0_9BACT</name>
<evidence type="ECO:0000313" key="3">
    <source>
        <dbReference type="Proteomes" id="UP000176897"/>
    </source>
</evidence>
<feature type="region of interest" description="Disordered" evidence="1">
    <location>
        <begin position="486"/>
        <end position="533"/>
    </location>
</feature>
<accession>A0A1F7UPG0</accession>
<dbReference type="STRING" id="1802401.A3B21_01990"/>
<organism evidence="2 3">
    <name type="scientific">Candidatus Uhrbacteria bacterium RIFCSPLOWO2_01_FULL_47_24</name>
    <dbReference type="NCBI Taxonomy" id="1802401"/>
    <lineage>
        <taxon>Bacteria</taxon>
        <taxon>Candidatus Uhriibacteriota</taxon>
    </lineage>
</organism>
<dbReference type="EMBL" id="MGEJ01000014">
    <property type="protein sequence ID" value="OGL80125.1"/>
    <property type="molecule type" value="Genomic_DNA"/>
</dbReference>
<evidence type="ECO:0000313" key="2">
    <source>
        <dbReference type="EMBL" id="OGL80125.1"/>
    </source>
</evidence>
<reference evidence="2 3" key="1">
    <citation type="journal article" date="2016" name="Nat. Commun.">
        <title>Thousands of microbial genomes shed light on interconnected biogeochemical processes in an aquifer system.</title>
        <authorList>
            <person name="Anantharaman K."/>
            <person name="Brown C.T."/>
            <person name="Hug L.A."/>
            <person name="Sharon I."/>
            <person name="Castelle C.J."/>
            <person name="Probst A.J."/>
            <person name="Thomas B.C."/>
            <person name="Singh A."/>
            <person name="Wilkins M.J."/>
            <person name="Karaoz U."/>
            <person name="Brodie E.L."/>
            <person name="Williams K.H."/>
            <person name="Hubbard S.S."/>
            <person name="Banfield J.F."/>
        </authorList>
    </citation>
    <scope>NUCLEOTIDE SEQUENCE [LARGE SCALE GENOMIC DNA]</scope>
</reference>
<proteinExistence type="predicted"/>
<protein>
    <submittedName>
        <fullName evidence="2">Uncharacterized protein</fullName>
    </submittedName>
</protein>
<gene>
    <name evidence="2" type="ORF">A3B21_01990</name>
</gene>